<dbReference type="EMBL" id="ARZY01000010">
    <property type="protein sequence ID" value="EWH10625.1"/>
    <property type="molecule type" value="Genomic_DNA"/>
</dbReference>
<dbReference type="FunFam" id="3.40.1010.10:FF:000002">
    <property type="entry name" value="Ribosomal RNA small subunit methyltransferase I"/>
    <property type="match status" value="1"/>
</dbReference>
<name>W7QZ48_9ALTE</name>
<comment type="caution">
    <text evidence="9">The sequence shown here is derived from an EMBL/GenBank/DDBJ whole genome shotgun (WGS) entry which is preliminary data.</text>
</comment>
<dbReference type="SUPFAM" id="SSF53790">
    <property type="entry name" value="Tetrapyrrole methylase"/>
    <property type="match status" value="1"/>
</dbReference>
<proteinExistence type="inferred from homology"/>
<evidence type="ECO:0000256" key="1">
    <source>
        <dbReference type="ARBA" id="ARBA00022490"/>
    </source>
</evidence>
<dbReference type="InterPro" id="IPR035996">
    <property type="entry name" value="4pyrrol_Methylase_sf"/>
</dbReference>
<evidence type="ECO:0000256" key="5">
    <source>
        <dbReference type="ARBA" id="ARBA00022691"/>
    </source>
</evidence>
<evidence type="ECO:0000256" key="3">
    <source>
        <dbReference type="ARBA" id="ARBA00022603"/>
    </source>
</evidence>
<dbReference type="STRING" id="1328313.DS2_07328"/>
<keyword evidence="4 6" id="KW-0808">Transferase</keyword>
<dbReference type="GO" id="GO:0070677">
    <property type="term" value="F:rRNA (cytosine-2'-O-)-methyltransferase activity"/>
    <property type="evidence" value="ECO:0007669"/>
    <property type="project" value="UniProtKB-UniRule"/>
</dbReference>
<dbReference type="InterPro" id="IPR014776">
    <property type="entry name" value="4pyrrole_Mease_sub2"/>
</dbReference>
<dbReference type="PATRIC" id="fig|1328313.3.peg.1497"/>
<keyword evidence="3 6" id="KW-0489">Methyltransferase</keyword>
<dbReference type="CDD" id="cd11648">
    <property type="entry name" value="RsmI"/>
    <property type="match status" value="1"/>
</dbReference>
<dbReference type="RefSeq" id="WP_035014045.1">
    <property type="nucleotide sequence ID" value="NZ_ARZY01000010.1"/>
</dbReference>
<accession>W7QZ48</accession>
<evidence type="ECO:0000256" key="6">
    <source>
        <dbReference type="HAMAP-Rule" id="MF_01877"/>
    </source>
</evidence>
<organism evidence="9 10">
    <name type="scientific">Catenovulum agarivorans DS-2</name>
    <dbReference type="NCBI Taxonomy" id="1328313"/>
    <lineage>
        <taxon>Bacteria</taxon>
        <taxon>Pseudomonadati</taxon>
        <taxon>Pseudomonadota</taxon>
        <taxon>Gammaproteobacteria</taxon>
        <taxon>Alteromonadales</taxon>
        <taxon>Alteromonadaceae</taxon>
        <taxon>Catenovulum</taxon>
    </lineage>
</organism>
<reference evidence="9 10" key="1">
    <citation type="journal article" date="2014" name="Genome Announc.">
        <title>Draft Genome Sequence of the Agar-Degrading Bacterium Catenovulum sp. Strain DS-2, Isolated from Intestines of Haliotis diversicolor.</title>
        <authorList>
            <person name="Shan D."/>
            <person name="Li X."/>
            <person name="Gu Z."/>
            <person name="Wei G."/>
            <person name="Gao Z."/>
            <person name="Shao Z."/>
        </authorList>
    </citation>
    <scope>NUCLEOTIDE SEQUENCE [LARGE SCALE GENOMIC DNA]</scope>
    <source>
        <strain evidence="9 10">DS-2</strain>
    </source>
</reference>
<dbReference type="Gene3D" id="3.30.950.10">
    <property type="entry name" value="Methyltransferase, Cobalt-precorrin-4 Transmethylase, Domain 2"/>
    <property type="match status" value="1"/>
</dbReference>
<comment type="function">
    <text evidence="6">Catalyzes the 2'-O-methylation of the ribose of cytidine 1402 (C1402) in 16S rRNA.</text>
</comment>
<dbReference type="GO" id="GO:0005737">
    <property type="term" value="C:cytoplasm"/>
    <property type="evidence" value="ECO:0007669"/>
    <property type="project" value="UniProtKB-SubCell"/>
</dbReference>
<evidence type="ECO:0000313" key="10">
    <source>
        <dbReference type="Proteomes" id="UP000019276"/>
    </source>
</evidence>
<dbReference type="InterPro" id="IPR000878">
    <property type="entry name" value="4pyrrol_Mease"/>
</dbReference>
<dbReference type="PROSITE" id="PS01296">
    <property type="entry name" value="RSMI"/>
    <property type="match status" value="1"/>
</dbReference>
<dbReference type="FunFam" id="3.30.950.10:FF:000002">
    <property type="entry name" value="Ribosomal RNA small subunit methyltransferase I"/>
    <property type="match status" value="1"/>
</dbReference>
<dbReference type="Pfam" id="PF00590">
    <property type="entry name" value="TP_methylase"/>
    <property type="match status" value="1"/>
</dbReference>
<dbReference type="Proteomes" id="UP000019276">
    <property type="component" value="Unassembled WGS sequence"/>
</dbReference>
<comment type="similarity">
    <text evidence="6">Belongs to the methyltransferase superfamily. RsmI family.</text>
</comment>
<dbReference type="InterPro" id="IPR008189">
    <property type="entry name" value="rRNA_ssu_MeTfrase_I"/>
</dbReference>
<dbReference type="eggNOG" id="COG0313">
    <property type="taxonomic scope" value="Bacteria"/>
</dbReference>
<feature type="domain" description="Tetrapyrrole methylase" evidence="7">
    <location>
        <begin position="12"/>
        <end position="211"/>
    </location>
</feature>
<evidence type="ECO:0000256" key="4">
    <source>
        <dbReference type="ARBA" id="ARBA00022679"/>
    </source>
</evidence>
<dbReference type="PANTHER" id="PTHR46111">
    <property type="entry name" value="RIBOSOMAL RNA SMALL SUBUNIT METHYLTRANSFERASE I"/>
    <property type="match status" value="1"/>
</dbReference>
<keyword evidence="1 6" id="KW-0963">Cytoplasm</keyword>
<dbReference type="Pfam" id="PF23016">
    <property type="entry name" value="RsmI_C"/>
    <property type="match status" value="1"/>
</dbReference>
<dbReference type="PIRSF" id="PIRSF005917">
    <property type="entry name" value="MTase_YraL"/>
    <property type="match status" value="1"/>
</dbReference>
<dbReference type="HAMAP" id="MF_01877">
    <property type="entry name" value="16SrRNA_methyltr_I"/>
    <property type="match status" value="1"/>
</dbReference>
<protein>
    <recommendedName>
        <fullName evidence="6">Ribosomal RNA small subunit methyltransferase I</fullName>
        <ecNumber evidence="6">2.1.1.198</ecNumber>
    </recommendedName>
    <alternativeName>
        <fullName evidence="6">16S rRNA 2'-O-ribose C1402 methyltransferase</fullName>
    </alternativeName>
    <alternativeName>
        <fullName evidence="6">rRNA (cytidine-2'-O-)-methyltransferase RsmI</fullName>
    </alternativeName>
</protein>
<keyword evidence="2 6" id="KW-0698">rRNA processing</keyword>
<dbReference type="InterPro" id="IPR014777">
    <property type="entry name" value="4pyrrole_Mease_sub1"/>
</dbReference>
<comment type="catalytic activity">
    <reaction evidence="6">
        <text>cytidine(1402) in 16S rRNA + S-adenosyl-L-methionine = 2'-O-methylcytidine(1402) in 16S rRNA + S-adenosyl-L-homocysteine + H(+)</text>
        <dbReference type="Rhea" id="RHEA:42924"/>
        <dbReference type="Rhea" id="RHEA-COMP:10285"/>
        <dbReference type="Rhea" id="RHEA-COMP:10286"/>
        <dbReference type="ChEBI" id="CHEBI:15378"/>
        <dbReference type="ChEBI" id="CHEBI:57856"/>
        <dbReference type="ChEBI" id="CHEBI:59789"/>
        <dbReference type="ChEBI" id="CHEBI:74495"/>
        <dbReference type="ChEBI" id="CHEBI:82748"/>
        <dbReference type="EC" id="2.1.1.198"/>
    </reaction>
</comment>
<comment type="subcellular location">
    <subcellularLocation>
        <location evidence="6">Cytoplasm</location>
    </subcellularLocation>
</comment>
<dbReference type="OrthoDB" id="9809084at2"/>
<evidence type="ECO:0000256" key="2">
    <source>
        <dbReference type="ARBA" id="ARBA00022552"/>
    </source>
</evidence>
<keyword evidence="10" id="KW-1185">Reference proteome</keyword>
<dbReference type="AlphaFoldDB" id="W7QZ48"/>
<dbReference type="EC" id="2.1.1.198" evidence="6"/>
<dbReference type="Gene3D" id="3.40.1010.10">
    <property type="entry name" value="Cobalt-precorrin-4 Transmethylase, Domain 1"/>
    <property type="match status" value="1"/>
</dbReference>
<dbReference type="InterPro" id="IPR053910">
    <property type="entry name" value="RsmI_HTH"/>
</dbReference>
<gene>
    <name evidence="6" type="primary">rsmI</name>
    <name evidence="9" type="ORF">DS2_07328</name>
</gene>
<feature type="domain" description="RsmI HTH" evidence="8">
    <location>
        <begin position="239"/>
        <end position="281"/>
    </location>
</feature>
<evidence type="ECO:0000259" key="7">
    <source>
        <dbReference type="Pfam" id="PF00590"/>
    </source>
</evidence>
<dbReference type="InterPro" id="IPR018063">
    <property type="entry name" value="SAM_MeTrfase_RsmI_CS"/>
</dbReference>
<dbReference type="PANTHER" id="PTHR46111:SF1">
    <property type="entry name" value="RIBOSOMAL RNA SMALL SUBUNIT METHYLTRANSFERASE I"/>
    <property type="match status" value="1"/>
</dbReference>
<dbReference type="NCBIfam" id="TIGR00096">
    <property type="entry name" value="16S rRNA (cytidine(1402)-2'-O)-methyltransferase"/>
    <property type="match status" value="1"/>
</dbReference>
<sequence length="281" mass="30182">MQDRTAQNSGILYVVATPIGNLADFTQRAIETLKMVDVIAAEDTRNAYKLLQHFSIDKKCIAYHDHNETQQAQSLVKQLLAGANIGLISDAGTPLINDPGYRIVKACRQANIKVVPIPGACAIITALSAAGVATDQFFFGGFLPAKKQARQAAIAATAQTAATSVFYESTHRIVACLQDVQNVLGADKPVVIARELTKTFETFLSAPVSEILQIMADDANQLKGEFVVVLEGNSQQAEVDEKCIKLLKSLIEYMPLKAASAIVAETFGVKKKAVYEAGVAL</sequence>
<evidence type="ECO:0000259" key="8">
    <source>
        <dbReference type="Pfam" id="PF23016"/>
    </source>
</evidence>
<evidence type="ECO:0000313" key="9">
    <source>
        <dbReference type="EMBL" id="EWH10625.1"/>
    </source>
</evidence>
<keyword evidence="5 6" id="KW-0949">S-adenosyl-L-methionine</keyword>